<evidence type="ECO:0000313" key="1">
    <source>
        <dbReference type="EMBL" id="CAG6748508.1"/>
    </source>
</evidence>
<sequence length="100" mass="12000">MYYALCMLSVRRWSFIFLSTSVLKIQILLSCGNFCCKTSSYLNRFEVDFTFLKRLSLSRRLKLMLSDFFQKKFQLRLHQNLHVMKWSSPRLPDNIFDNSS</sequence>
<proteinExistence type="predicted"/>
<accession>A0A8D8ZIM5</accession>
<name>A0A8D8ZIM5_9HEMI</name>
<organism evidence="1">
    <name type="scientific">Cacopsylla melanoneura</name>
    <dbReference type="NCBI Taxonomy" id="428564"/>
    <lineage>
        <taxon>Eukaryota</taxon>
        <taxon>Metazoa</taxon>
        <taxon>Ecdysozoa</taxon>
        <taxon>Arthropoda</taxon>
        <taxon>Hexapoda</taxon>
        <taxon>Insecta</taxon>
        <taxon>Pterygota</taxon>
        <taxon>Neoptera</taxon>
        <taxon>Paraneoptera</taxon>
        <taxon>Hemiptera</taxon>
        <taxon>Sternorrhyncha</taxon>
        <taxon>Psylloidea</taxon>
        <taxon>Psyllidae</taxon>
        <taxon>Psyllinae</taxon>
        <taxon>Cacopsylla</taxon>
    </lineage>
</organism>
<reference evidence="1" key="1">
    <citation type="submission" date="2021-05" db="EMBL/GenBank/DDBJ databases">
        <authorList>
            <person name="Alioto T."/>
            <person name="Alioto T."/>
            <person name="Gomez Garrido J."/>
        </authorList>
    </citation>
    <scope>NUCLEOTIDE SEQUENCE</scope>
</reference>
<protein>
    <submittedName>
        <fullName evidence="1">Uncharacterized protein</fullName>
    </submittedName>
</protein>
<dbReference type="EMBL" id="HBUF01519474">
    <property type="protein sequence ID" value="CAG6748508.1"/>
    <property type="molecule type" value="Transcribed_RNA"/>
</dbReference>
<dbReference type="AlphaFoldDB" id="A0A8D8ZIM5"/>